<dbReference type="GO" id="GO:0044781">
    <property type="term" value="P:bacterial-type flagellum organization"/>
    <property type="evidence" value="ECO:0007669"/>
    <property type="project" value="UniProtKB-UniRule"/>
</dbReference>
<evidence type="ECO:0000256" key="7">
    <source>
        <dbReference type="ARBA" id="ARBA00022795"/>
    </source>
</evidence>
<evidence type="ECO:0000259" key="15">
    <source>
        <dbReference type="SMART" id="SM00382"/>
    </source>
</evidence>
<feature type="domain" description="AAA+ ATPase" evidence="15">
    <location>
        <begin position="217"/>
        <end position="414"/>
    </location>
</feature>
<dbReference type="CDD" id="cd17873">
    <property type="entry name" value="FlhF"/>
    <property type="match status" value="1"/>
</dbReference>
<dbReference type="GO" id="GO:0005525">
    <property type="term" value="F:GTP binding"/>
    <property type="evidence" value="ECO:0007669"/>
    <property type="project" value="UniProtKB-UniRule"/>
</dbReference>
<dbReference type="PANTHER" id="PTHR43134:SF3">
    <property type="entry name" value="FLAGELLAR BIOSYNTHESIS PROTEIN FLHF"/>
    <property type="match status" value="1"/>
</dbReference>
<evidence type="ECO:0000259" key="16">
    <source>
        <dbReference type="SMART" id="SM00962"/>
    </source>
</evidence>
<keyword evidence="9" id="KW-0342">GTP-binding</keyword>
<dbReference type="OrthoDB" id="9778554at2"/>
<evidence type="ECO:0000256" key="8">
    <source>
        <dbReference type="ARBA" id="ARBA00022927"/>
    </source>
</evidence>
<keyword evidence="17" id="KW-0282">Flagellum</keyword>
<dbReference type="GO" id="GO:0005886">
    <property type="term" value="C:plasma membrane"/>
    <property type="evidence" value="ECO:0007669"/>
    <property type="project" value="UniProtKB-SubCell"/>
</dbReference>
<dbReference type="SMART" id="SM00382">
    <property type="entry name" value="AAA"/>
    <property type="match status" value="1"/>
</dbReference>
<keyword evidence="17" id="KW-0966">Cell projection</keyword>
<evidence type="ECO:0000256" key="5">
    <source>
        <dbReference type="ARBA" id="ARBA00022475"/>
    </source>
</evidence>
<keyword evidence="11" id="KW-1006">Bacterial flagellum protein export</keyword>
<name>F5YEU7_LEAAZ</name>
<protein>
    <recommendedName>
        <fullName evidence="3 13">Flagellar biosynthesis protein FlhF</fullName>
    </recommendedName>
</protein>
<dbReference type="RefSeq" id="WP_015711746.1">
    <property type="nucleotide sequence ID" value="NC_015577.1"/>
</dbReference>
<keyword evidence="6" id="KW-0547">Nucleotide-binding</keyword>
<dbReference type="EMBL" id="CP001841">
    <property type="protein sequence ID" value="AEF81883.1"/>
    <property type="molecule type" value="Genomic_DNA"/>
</dbReference>
<evidence type="ECO:0000256" key="11">
    <source>
        <dbReference type="ARBA" id="ARBA00023225"/>
    </source>
</evidence>
<dbReference type="FunCoup" id="F5YEU7">
    <property type="interactions" value="54"/>
</dbReference>
<dbReference type="GO" id="GO:0015031">
    <property type="term" value="P:protein transport"/>
    <property type="evidence" value="ECO:0007669"/>
    <property type="project" value="UniProtKB-KW"/>
</dbReference>
<dbReference type="InterPro" id="IPR020006">
    <property type="entry name" value="FlhF"/>
</dbReference>
<evidence type="ECO:0000256" key="6">
    <source>
        <dbReference type="ARBA" id="ARBA00022741"/>
    </source>
</evidence>
<evidence type="ECO:0000256" key="12">
    <source>
        <dbReference type="ARBA" id="ARBA00025337"/>
    </source>
</evidence>
<dbReference type="InParanoid" id="F5YEU7"/>
<dbReference type="STRING" id="545695.TREAZ_0179"/>
<feature type="region of interest" description="Disordered" evidence="14">
    <location>
        <begin position="80"/>
        <end position="103"/>
    </location>
</feature>
<evidence type="ECO:0000313" key="18">
    <source>
        <dbReference type="Proteomes" id="UP000009222"/>
    </source>
</evidence>
<dbReference type="PANTHER" id="PTHR43134">
    <property type="entry name" value="SIGNAL RECOGNITION PARTICLE RECEPTOR SUBUNIT ALPHA"/>
    <property type="match status" value="1"/>
</dbReference>
<keyword evidence="8" id="KW-0653">Protein transport</keyword>
<evidence type="ECO:0000256" key="13">
    <source>
        <dbReference type="NCBIfam" id="TIGR03499"/>
    </source>
</evidence>
<evidence type="ECO:0000256" key="1">
    <source>
        <dbReference type="ARBA" id="ARBA00004413"/>
    </source>
</evidence>
<gene>
    <name evidence="17" type="ordered locus">TREAZ_0179</name>
</gene>
<evidence type="ECO:0000256" key="9">
    <source>
        <dbReference type="ARBA" id="ARBA00023134"/>
    </source>
</evidence>
<keyword evidence="4" id="KW-0813">Transport</keyword>
<keyword evidence="10" id="KW-0472">Membrane</keyword>
<dbReference type="GO" id="GO:0005047">
    <property type="term" value="F:signal recognition particle binding"/>
    <property type="evidence" value="ECO:0007669"/>
    <property type="project" value="TreeGrafter"/>
</dbReference>
<proteinExistence type="inferred from homology"/>
<dbReference type="HOGENOM" id="CLU_009301_11_4_12"/>
<dbReference type="GO" id="GO:0003924">
    <property type="term" value="F:GTPase activity"/>
    <property type="evidence" value="ECO:0007669"/>
    <property type="project" value="UniProtKB-UniRule"/>
</dbReference>
<dbReference type="AlphaFoldDB" id="F5YEU7"/>
<feature type="domain" description="SRP54-type proteins GTP-binding" evidence="16">
    <location>
        <begin position="218"/>
        <end position="415"/>
    </location>
</feature>
<evidence type="ECO:0000256" key="3">
    <source>
        <dbReference type="ARBA" id="ARBA00014919"/>
    </source>
</evidence>
<dbReference type="InterPro" id="IPR000897">
    <property type="entry name" value="SRP54_GTPase_dom"/>
</dbReference>
<reference evidence="18" key="1">
    <citation type="submission" date="2009-12" db="EMBL/GenBank/DDBJ databases">
        <title>Complete sequence of Treponema azotonutricium strain ZAS-9.</title>
        <authorList>
            <person name="Tetu S.G."/>
            <person name="Matson E."/>
            <person name="Ren Q."/>
            <person name="Seshadri R."/>
            <person name="Elbourne L."/>
            <person name="Hassan K.A."/>
            <person name="Durkin A."/>
            <person name="Radune D."/>
            <person name="Mohamoud Y."/>
            <person name="Shay R."/>
            <person name="Jin S."/>
            <person name="Zhang X."/>
            <person name="Lucey K."/>
            <person name="Ballor N.R."/>
            <person name="Ottesen E."/>
            <person name="Rosenthal R."/>
            <person name="Allen A."/>
            <person name="Leadbetter J.R."/>
            <person name="Paulsen I.T."/>
        </authorList>
    </citation>
    <scope>NUCLEOTIDE SEQUENCE [LARGE SCALE GENOMIC DNA]</scope>
    <source>
        <strain evidence="18">ATCC BAA-888 / DSM 13862 / ZAS-9</strain>
    </source>
</reference>
<evidence type="ECO:0000256" key="2">
    <source>
        <dbReference type="ARBA" id="ARBA00008531"/>
    </source>
</evidence>
<dbReference type="InterPro" id="IPR047040">
    <property type="entry name" value="FlhF__GTPase_dom"/>
</dbReference>
<dbReference type="FunFam" id="3.40.50.300:FF:000695">
    <property type="entry name" value="Flagellar biosynthesis regulator FlhF"/>
    <property type="match status" value="1"/>
</dbReference>
<dbReference type="InterPro" id="IPR003593">
    <property type="entry name" value="AAA+_ATPase"/>
</dbReference>
<comment type="similarity">
    <text evidence="2">Belongs to the GTP-binding SRP family.</text>
</comment>
<comment type="subcellular location">
    <subcellularLocation>
        <location evidence="1">Cell membrane</location>
        <topology evidence="1">Peripheral membrane protein</topology>
        <orientation evidence="1">Cytoplasmic side</orientation>
    </subcellularLocation>
</comment>
<organism evidence="17 18">
    <name type="scientific">Leadbettera azotonutricia (strain ATCC BAA-888 / DSM 13862 / ZAS-9)</name>
    <name type="common">Treponema azotonutricium</name>
    <dbReference type="NCBI Taxonomy" id="545695"/>
    <lineage>
        <taxon>Bacteria</taxon>
        <taxon>Pseudomonadati</taxon>
        <taxon>Spirochaetota</taxon>
        <taxon>Spirochaetia</taxon>
        <taxon>Spirochaetales</taxon>
        <taxon>Breznakiellaceae</taxon>
        <taxon>Leadbettera</taxon>
    </lineage>
</organism>
<dbReference type="NCBIfam" id="TIGR03499">
    <property type="entry name" value="FlhF"/>
    <property type="match status" value="1"/>
</dbReference>
<evidence type="ECO:0000313" key="17">
    <source>
        <dbReference type="EMBL" id="AEF81883.1"/>
    </source>
</evidence>
<dbReference type="Pfam" id="PF00448">
    <property type="entry name" value="SRP54"/>
    <property type="match status" value="1"/>
</dbReference>
<dbReference type="SMART" id="SM00962">
    <property type="entry name" value="SRP54"/>
    <property type="match status" value="1"/>
</dbReference>
<dbReference type="InterPro" id="IPR027417">
    <property type="entry name" value="P-loop_NTPase"/>
</dbReference>
<dbReference type="GO" id="GO:0006614">
    <property type="term" value="P:SRP-dependent cotranslational protein targeting to membrane"/>
    <property type="evidence" value="ECO:0007669"/>
    <property type="project" value="UniProtKB-UniRule"/>
</dbReference>
<dbReference type="SUPFAM" id="SSF52540">
    <property type="entry name" value="P-loop containing nucleoside triphosphate hydrolases"/>
    <property type="match status" value="1"/>
</dbReference>
<keyword evidence="18" id="KW-1185">Reference proteome</keyword>
<reference evidence="17 18" key="2">
    <citation type="journal article" date="2011" name="ISME J.">
        <title>RNA-seq reveals cooperative metabolic interactions between two termite-gut spirochete species in co-culture.</title>
        <authorList>
            <person name="Rosenthal A.Z."/>
            <person name="Matson E.G."/>
            <person name="Eldar A."/>
            <person name="Leadbetter J.R."/>
        </authorList>
    </citation>
    <scope>NUCLEOTIDE SEQUENCE [LARGE SCALE GENOMIC DNA]</scope>
    <source>
        <strain evidence="18">ATCC BAA-888 / DSM 13862 / ZAS-9</strain>
    </source>
</reference>
<evidence type="ECO:0000256" key="10">
    <source>
        <dbReference type="ARBA" id="ARBA00023136"/>
    </source>
</evidence>
<dbReference type="Gene3D" id="3.40.50.300">
    <property type="entry name" value="P-loop containing nucleotide triphosphate hydrolases"/>
    <property type="match status" value="1"/>
</dbReference>
<dbReference type="Proteomes" id="UP000009222">
    <property type="component" value="Chromosome"/>
</dbReference>
<dbReference type="KEGG" id="taz:TREAZ_0179"/>
<evidence type="ECO:0000256" key="14">
    <source>
        <dbReference type="SAM" id="MobiDB-lite"/>
    </source>
</evidence>
<dbReference type="Gene3D" id="1.20.120.1380">
    <property type="entry name" value="Flagellar FlhF biosynthesis protein, N domain"/>
    <property type="match status" value="1"/>
</dbReference>
<accession>F5YEU7</accession>
<keyword evidence="17" id="KW-0969">Cilium</keyword>
<keyword evidence="7" id="KW-1005">Bacterial flagellum biogenesis</keyword>
<comment type="function">
    <text evidence="12">Necessary for flagellar biosynthesis. May be involved in translocation of the flagellum.</text>
</comment>
<feature type="compositionally biased region" description="Basic and acidic residues" evidence="14">
    <location>
        <begin position="86"/>
        <end position="96"/>
    </location>
</feature>
<dbReference type="eggNOG" id="COG1419">
    <property type="taxonomic scope" value="Bacteria"/>
</dbReference>
<evidence type="ECO:0000256" key="4">
    <source>
        <dbReference type="ARBA" id="ARBA00022448"/>
    </source>
</evidence>
<sequence length="439" mass="49105">MQQFFVEQAETYDEACRKVWEKYGDRANIVLRKTVILRGGLFGLFPKEGVEVSGPIPPAYVKTMNSFATVNGSATIGSMEYSPSDYPRKAPARESTAKTPSYKEPLDFEEEKKKVLAAAGRSDPAIQQVLKEVLGIKERMEAQALPSAQDEHPTLKQLEEVLVLNDFSASYRAMILGRAKKEFSIDALNDYDAVQDKALEWIGESITIYKEEKFHRLPRIIILVGPTGVGKTTTIAKLAANYGIDNNGKRIKQVALITIDTFRIGAKQQLEAYGKILEFPCYAVEDHDELKKTIALHSDGTDLILIDTIGKSPRDMVKLGEMKQLLNACGSSAEIHLAISAGTKSSDIKEILQQFEPFNYHSVVITKLDETIRSGNVIGILSEKQKSVSYITNGQKVPADIRRASVIQLLANLEGFRVNRTKLEQKFPYNDNDQMRQWR</sequence>
<keyword evidence="5" id="KW-1003">Cell membrane</keyword>